<feature type="domain" description="DJ-1/PfpI" evidence="2">
    <location>
        <begin position="225"/>
        <end position="401"/>
    </location>
</feature>
<dbReference type="EMBL" id="OU466861">
    <property type="protein sequence ID" value="CAH2064130.1"/>
    <property type="molecule type" value="Genomic_DNA"/>
</dbReference>
<organism evidence="3 4">
    <name type="scientific">Thlaspi arvense</name>
    <name type="common">Field penny-cress</name>
    <dbReference type="NCBI Taxonomy" id="13288"/>
    <lineage>
        <taxon>Eukaryota</taxon>
        <taxon>Viridiplantae</taxon>
        <taxon>Streptophyta</taxon>
        <taxon>Embryophyta</taxon>
        <taxon>Tracheophyta</taxon>
        <taxon>Spermatophyta</taxon>
        <taxon>Magnoliopsida</taxon>
        <taxon>eudicotyledons</taxon>
        <taxon>Gunneridae</taxon>
        <taxon>Pentapetalae</taxon>
        <taxon>rosids</taxon>
        <taxon>malvids</taxon>
        <taxon>Brassicales</taxon>
        <taxon>Brassicaceae</taxon>
        <taxon>Thlaspideae</taxon>
        <taxon>Thlaspi</taxon>
    </lineage>
</organism>
<evidence type="ECO:0000259" key="2">
    <source>
        <dbReference type="Pfam" id="PF01965"/>
    </source>
</evidence>
<evidence type="ECO:0000313" key="4">
    <source>
        <dbReference type="Proteomes" id="UP000836841"/>
    </source>
</evidence>
<dbReference type="InterPro" id="IPR029062">
    <property type="entry name" value="Class_I_gatase-like"/>
</dbReference>
<comment type="similarity">
    <text evidence="1">Belongs to the peptidase C56 family.</text>
</comment>
<dbReference type="PANTHER" id="PTHR42733">
    <property type="entry name" value="DJ-1 PROTEIN"/>
    <property type="match status" value="1"/>
</dbReference>
<dbReference type="AlphaFoldDB" id="A0AAU9SDP4"/>
<accession>A0AAU9SDP4</accession>
<proteinExistence type="inferred from homology"/>
<dbReference type="SUPFAM" id="SSF52317">
    <property type="entry name" value="Class I glutamine amidotransferase-like"/>
    <property type="match status" value="2"/>
</dbReference>
<sequence length="411" mass="44261">MGSMAQKSVLMLCGEFMEAYETIVPLYVLQAFGVSVHCVSPGYKTGDKCVMAAHDLLGLEAYSFSNLSLFSSFLYSELVVDHLTLNANFDEVIPEQYDAIIVPGGRFTELLSTDEKCVSLVARFAELKKLVLTSCHSQLLLAAAGLLTGGMKCTAFESMKPLIELSGGAWWQQAGVQTLLDITDCVTDGNFVSTMGWPTLGHTLRVLLEALGSKISCSKETQPSLLFLIGDCVEDYSINVPFKAFQALGCKVDAVTPNKKKGDKCGTIVHDLENGRRLPTEKIGHNFYVTIAWEDVSVDDYDCIVVPGGRSPELLVMNDNAVGLVKKFVEKEKFVAAIGMGNWLLAATGALKKKRCASGYGTKVAVKVAGGQIVESERCVTDDKLVTAAATSDLPAFLYALSTALGLSVVF</sequence>
<dbReference type="Pfam" id="PF01965">
    <property type="entry name" value="DJ-1_PfpI"/>
    <property type="match status" value="2"/>
</dbReference>
<dbReference type="InterPro" id="IPR002818">
    <property type="entry name" value="DJ-1/PfpI"/>
</dbReference>
<keyword evidence="4" id="KW-1185">Reference proteome</keyword>
<evidence type="ECO:0000256" key="1">
    <source>
        <dbReference type="ARBA" id="ARBA00008542"/>
    </source>
</evidence>
<name>A0AAU9SDP4_THLAR</name>
<dbReference type="InterPro" id="IPR006286">
    <property type="entry name" value="C56_PfpI-like"/>
</dbReference>
<protein>
    <recommendedName>
        <fullName evidence="2">DJ-1/PfpI domain-containing protein</fullName>
    </recommendedName>
</protein>
<gene>
    <name evidence="3" type="ORF">TAV2_LOCUS17042</name>
</gene>
<dbReference type="Proteomes" id="UP000836841">
    <property type="component" value="Chromosome 5"/>
</dbReference>
<dbReference type="CDD" id="cd03169">
    <property type="entry name" value="GATase1_PfpI_1"/>
    <property type="match status" value="1"/>
</dbReference>
<evidence type="ECO:0000313" key="3">
    <source>
        <dbReference type="EMBL" id="CAH2064130.1"/>
    </source>
</evidence>
<feature type="domain" description="DJ-1/PfpI" evidence="2">
    <location>
        <begin position="7"/>
        <end position="204"/>
    </location>
</feature>
<dbReference type="Gene3D" id="3.40.50.880">
    <property type="match status" value="2"/>
</dbReference>
<reference evidence="3 4" key="1">
    <citation type="submission" date="2022-03" db="EMBL/GenBank/DDBJ databases">
        <authorList>
            <person name="Nunn A."/>
            <person name="Chopra R."/>
            <person name="Nunn A."/>
            <person name="Contreras Garrido A."/>
        </authorList>
    </citation>
    <scope>NUCLEOTIDE SEQUENCE [LARGE SCALE GENOMIC DNA]</scope>
</reference>
<dbReference type="PANTHER" id="PTHR42733:SF8">
    <property type="entry name" value="DJ-1 PROTEIN HOMOLOG F"/>
    <property type="match status" value="1"/>
</dbReference>